<evidence type="ECO:0000313" key="2">
    <source>
        <dbReference type="Proteomes" id="UP001301869"/>
    </source>
</evidence>
<dbReference type="PANTHER" id="PTHR33875:SF2">
    <property type="entry name" value="ACR183CP"/>
    <property type="match status" value="1"/>
</dbReference>
<name>A0ABY9Z0X6_9GAMM</name>
<dbReference type="Proteomes" id="UP001301869">
    <property type="component" value="Chromosome"/>
</dbReference>
<evidence type="ECO:0000313" key="1">
    <source>
        <dbReference type="EMBL" id="WNK19873.1"/>
    </source>
</evidence>
<dbReference type="Gene3D" id="3.40.30.10">
    <property type="entry name" value="Glutaredoxin"/>
    <property type="match status" value="1"/>
</dbReference>
<dbReference type="InterPro" id="IPR036249">
    <property type="entry name" value="Thioredoxin-like_sf"/>
</dbReference>
<sequence length="184" mass="20950">MAHRWHADPLVWGHGPRLLEVFQEPTCPFSVKTFNKLDEFLSQAGKDNVRVQIWLHSQPWHLYSGIVIRAIIAASTLEGGKDNAYRVMDAVGKHRDEFVFEDHCRGANRRTTPDEVLQRLEEYSGVALTPAFDTPDLEREIKRHAKYSRQNGIHGSPTFMVDGLIDPGMGSGDEVSEWVKRLLE</sequence>
<proteinExistence type="predicted"/>
<dbReference type="SUPFAM" id="SSF52833">
    <property type="entry name" value="Thioredoxin-like"/>
    <property type="match status" value="1"/>
</dbReference>
<keyword evidence="2" id="KW-1185">Reference proteome</keyword>
<organism evidence="1 2">
    <name type="scientific">Halomonas piscis</name>
    <dbReference type="NCBI Taxonomy" id="3031727"/>
    <lineage>
        <taxon>Bacteria</taxon>
        <taxon>Pseudomonadati</taxon>
        <taxon>Pseudomonadota</taxon>
        <taxon>Gammaproteobacteria</taxon>
        <taxon>Oceanospirillales</taxon>
        <taxon>Halomonadaceae</taxon>
        <taxon>Halomonas</taxon>
    </lineage>
</organism>
<dbReference type="EMBL" id="CP119391">
    <property type="protein sequence ID" value="WNK19873.1"/>
    <property type="molecule type" value="Genomic_DNA"/>
</dbReference>
<reference evidence="1 2" key="1">
    <citation type="submission" date="2023-03" db="EMBL/GenBank/DDBJ databases">
        <title>Halomonas sp. nov., isolated from Korean tranditional fermented seafood 'Jeotgal'.</title>
        <authorList>
            <person name="Kim B."/>
            <person name="Shin N.-R."/>
        </authorList>
    </citation>
    <scope>NUCLEOTIDE SEQUENCE [LARGE SCALE GENOMIC DNA]</scope>
    <source>
        <strain evidence="1 2">SG2L-4</strain>
    </source>
</reference>
<protein>
    <submittedName>
        <fullName evidence="1">Thioredoxin</fullName>
    </submittedName>
</protein>
<accession>A0ABY9Z0X6</accession>
<gene>
    <name evidence="1" type="ORF">P1P91_13770</name>
</gene>
<dbReference type="RefSeq" id="WP_311883337.1">
    <property type="nucleotide sequence ID" value="NZ_CP119391.1"/>
</dbReference>
<dbReference type="PANTHER" id="PTHR33875">
    <property type="entry name" value="OS09G0542200 PROTEIN"/>
    <property type="match status" value="1"/>
</dbReference>